<feature type="compositionally biased region" description="Low complexity" evidence="7">
    <location>
        <begin position="37"/>
        <end position="53"/>
    </location>
</feature>
<evidence type="ECO:0000256" key="3">
    <source>
        <dbReference type="ARBA" id="ARBA00023015"/>
    </source>
</evidence>
<proteinExistence type="inferred from homology"/>
<sequence>MPPSSKHKHLFHPKKKPYVAKPPLKKDATDTSNAKGSPSSTPDPNSSNNNTTKPRPRVPRPKPKEEDDINDMRQPPPEGPYQEYKLVSSALNGWKYDIMKFDTRKDVEISYWAQPIKLNRKELRREVDNSVTVAAPQPVGPMLGPDGKPVIGADGRMVMVDADGKPIKAGDTSSATTNGAATAGPSSQGDGKGKEKEKSAAKKKFQKKTKQVFIIPEETRQLRREERYPWVMEAGDKAEVWLGKMEEVSKSETHAMFMPANDERFKFVPAHRWYKFQKKPNYHIPNLEEAETLMTQIQKNKDPERWLLRNRNGQAASESTVAMFKSERGLSAPPPIAGSLVHSAGQSLGPGGRRLKTVDSGGGGLFGDDDDEDGGDRRRRRERELGAEGDLEELDFEEDFADDEEKVEPDGGDDEEMKEMEERLKRAYKSANKTREGYIDESDEDEDEGPKLSGAGKDMRKLMKKLEKGTYDDSDDEKNPYASSEEEEEEEEPPQVPTGPAIQPHEPRAISRSASQGPGSGTKTPTSSQVTPGGKQDTGSRATSPAAPPTHGGHSIVAKRATSPKAPKLKGSTPSRAGSPLAPSGAGSRATSPVTSGSGVRAESPPQGSVPPTLKPSNKRKATDEPTSPTQLSGDGMKAKKRKAQPGEPTVSGELGEPLLIEWLRNTPGATTRDCIQYFTPWLRTEEKKQNFTRLVKEVATLKNGVLVLRNAYRNAAGTAGSPAAAG</sequence>
<feature type="compositionally biased region" description="Polar residues" evidence="7">
    <location>
        <begin position="589"/>
        <end position="598"/>
    </location>
</feature>
<accession>A0AAD5V1C0</accession>
<evidence type="ECO:0000256" key="2">
    <source>
        <dbReference type="ARBA" id="ARBA00005249"/>
    </source>
</evidence>
<feature type="region of interest" description="Disordered" evidence="7">
    <location>
        <begin position="1"/>
        <end position="83"/>
    </location>
</feature>
<keyword evidence="6" id="KW-0539">Nucleus</keyword>
<dbReference type="AlphaFoldDB" id="A0AAD5V1C0"/>
<feature type="compositionally biased region" description="Basic and acidic residues" evidence="7">
    <location>
        <begin position="191"/>
        <end position="200"/>
    </location>
</feature>
<dbReference type="GO" id="GO:0003677">
    <property type="term" value="F:DNA binding"/>
    <property type="evidence" value="ECO:0007669"/>
    <property type="project" value="UniProtKB-KW"/>
</dbReference>
<dbReference type="InterPro" id="IPR008851">
    <property type="entry name" value="TFIIF-alpha"/>
</dbReference>
<dbReference type="GO" id="GO:0005674">
    <property type="term" value="C:transcription factor TFIIF complex"/>
    <property type="evidence" value="ECO:0007669"/>
    <property type="project" value="TreeGrafter"/>
</dbReference>
<comment type="subcellular location">
    <subcellularLocation>
        <location evidence="1">Nucleus</location>
    </subcellularLocation>
</comment>
<dbReference type="GO" id="GO:0006367">
    <property type="term" value="P:transcription initiation at RNA polymerase II promoter"/>
    <property type="evidence" value="ECO:0007669"/>
    <property type="project" value="InterPro"/>
</dbReference>
<feature type="compositionally biased region" description="Acidic residues" evidence="7">
    <location>
        <begin position="439"/>
        <end position="448"/>
    </location>
</feature>
<evidence type="ECO:0000256" key="7">
    <source>
        <dbReference type="SAM" id="MobiDB-lite"/>
    </source>
</evidence>
<feature type="compositionally biased region" description="Low complexity" evidence="7">
    <location>
        <begin position="169"/>
        <end position="187"/>
    </location>
</feature>
<evidence type="ECO:0000313" key="8">
    <source>
        <dbReference type="EMBL" id="KAJ3479825.1"/>
    </source>
</evidence>
<feature type="compositionally biased region" description="Acidic residues" evidence="7">
    <location>
        <begin position="387"/>
        <end position="419"/>
    </location>
</feature>
<evidence type="ECO:0000313" key="9">
    <source>
        <dbReference type="Proteomes" id="UP001212997"/>
    </source>
</evidence>
<dbReference type="GO" id="GO:0001096">
    <property type="term" value="F:TFIIF-class transcription factor complex binding"/>
    <property type="evidence" value="ECO:0007669"/>
    <property type="project" value="TreeGrafter"/>
</dbReference>
<evidence type="ECO:0008006" key="10">
    <source>
        <dbReference type="Google" id="ProtNLM"/>
    </source>
</evidence>
<feature type="compositionally biased region" description="Polar residues" evidence="7">
    <location>
        <begin position="512"/>
        <end position="543"/>
    </location>
</feature>
<keyword evidence="9" id="KW-1185">Reference proteome</keyword>
<feature type="compositionally biased region" description="Basic residues" evidence="7">
    <location>
        <begin position="1"/>
        <end position="18"/>
    </location>
</feature>
<organism evidence="8 9">
    <name type="scientific">Meripilus lineatus</name>
    <dbReference type="NCBI Taxonomy" id="2056292"/>
    <lineage>
        <taxon>Eukaryota</taxon>
        <taxon>Fungi</taxon>
        <taxon>Dikarya</taxon>
        <taxon>Basidiomycota</taxon>
        <taxon>Agaricomycotina</taxon>
        <taxon>Agaricomycetes</taxon>
        <taxon>Polyporales</taxon>
        <taxon>Meripilaceae</taxon>
        <taxon>Meripilus</taxon>
    </lineage>
</organism>
<dbReference type="PANTHER" id="PTHR13011:SF0">
    <property type="entry name" value="GENERAL TRANSCRIPTION FACTOR IIF SUBUNIT 1"/>
    <property type="match status" value="1"/>
</dbReference>
<name>A0AAD5V1C0_9APHY</name>
<keyword evidence="3" id="KW-0805">Transcription regulation</keyword>
<keyword evidence="4" id="KW-0238">DNA-binding</keyword>
<dbReference type="PANTHER" id="PTHR13011">
    <property type="entry name" value="TFIIF-ALPHA"/>
    <property type="match status" value="1"/>
</dbReference>
<dbReference type="Proteomes" id="UP001212997">
    <property type="component" value="Unassembled WGS sequence"/>
</dbReference>
<feature type="compositionally biased region" description="Acidic residues" evidence="7">
    <location>
        <begin position="484"/>
        <end position="493"/>
    </location>
</feature>
<evidence type="ECO:0000256" key="6">
    <source>
        <dbReference type="ARBA" id="ARBA00023242"/>
    </source>
</evidence>
<feature type="compositionally biased region" description="Basic and acidic residues" evidence="7">
    <location>
        <begin position="457"/>
        <end position="471"/>
    </location>
</feature>
<comment type="caution">
    <text evidence="8">The sequence shown here is derived from an EMBL/GenBank/DDBJ whole genome shotgun (WGS) entry which is preliminary data.</text>
</comment>
<reference evidence="8" key="1">
    <citation type="submission" date="2022-07" db="EMBL/GenBank/DDBJ databases">
        <title>Genome Sequence of Physisporinus lineatus.</title>
        <authorList>
            <person name="Buettner E."/>
        </authorList>
    </citation>
    <scope>NUCLEOTIDE SEQUENCE</scope>
    <source>
        <strain evidence="8">VT162</strain>
    </source>
</reference>
<comment type="similarity">
    <text evidence="2">Belongs to the TFIIF alpha subunit family.</text>
</comment>
<keyword evidence="5" id="KW-0804">Transcription</keyword>
<feature type="region of interest" description="Disordered" evidence="7">
    <location>
        <begin position="334"/>
        <end position="656"/>
    </location>
</feature>
<evidence type="ECO:0000256" key="5">
    <source>
        <dbReference type="ARBA" id="ARBA00023163"/>
    </source>
</evidence>
<dbReference type="InterPro" id="IPR011039">
    <property type="entry name" value="TFIIF_interaction"/>
</dbReference>
<protein>
    <recommendedName>
        <fullName evidence="10">Transcription initiation factor IIF subunit alpha</fullName>
    </recommendedName>
</protein>
<evidence type="ECO:0000256" key="4">
    <source>
        <dbReference type="ARBA" id="ARBA00023125"/>
    </source>
</evidence>
<dbReference type="EMBL" id="JANAWD010000414">
    <property type="protein sequence ID" value="KAJ3479825.1"/>
    <property type="molecule type" value="Genomic_DNA"/>
</dbReference>
<dbReference type="GO" id="GO:0032968">
    <property type="term" value="P:positive regulation of transcription elongation by RNA polymerase II"/>
    <property type="evidence" value="ECO:0007669"/>
    <property type="project" value="InterPro"/>
</dbReference>
<feature type="region of interest" description="Disordered" evidence="7">
    <location>
        <begin position="164"/>
        <end position="207"/>
    </location>
</feature>
<dbReference type="GO" id="GO:0016251">
    <property type="term" value="F:RNA polymerase II general transcription initiation factor activity"/>
    <property type="evidence" value="ECO:0007669"/>
    <property type="project" value="TreeGrafter"/>
</dbReference>
<gene>
    <name evidence="8" type="ORF">NLI96_g8788</name>
</gene>
<dbReference type="SUPFAM" id="SSF50916">
    <property type="entry name" value="Rap30/74 interaction domains"/>
    <property type="match status" value="1"/>
</dbReference>
<evidence type="ECO:0000256" key="1">
    <source>
        <dbReference type="ARBA" id="ARBA00004123"/>
    </source>
</evidence>